<dbReference type="InterPro" id="IPR023395">
    <property type="entry name" value="MCP_dom_sf"/>
</dbReference>
<dbReference type="InterPro" id="IPR018108">
    <property type="entry name" value="MCP_transmembrane"/>
</dbReference>
<dbReference type="Gene3D" id="1.50.40.10">
    <property type="entry name" value="Mitochondrial carrier domain"/>
    <property type="match status" value="2"/>
</dbReference>
<reference evidence="8 9" key="1">
    <citation type="journal article" date="2016" name="Mol. Biol. Evol.">
        <title>Genome-Wide Survey of Gut Fungi (Harpellales) Reveals the First Horizontally Transferred Ubiquitin Gene from a Mosquito Host.</title>
        <authorList>
            <person name="Wang Y."/>
            <person name="White M.M."/>
            <person name="Kvist S."/>
            <person name="Moncalvo J.M."/>
        </authorList>
    </citation>
    <scope>NUCLEOTIDE SEQUENCE [LARGE SCALE GENOMIC DNA]</scope>
    <source>
        <strain evidence="8 9">ALG-7-W6</strain>
    </source>
</reference>
<comment type="similarity">
    <text evidence="6">Belongs to the mitochondrial carrier (TC 2.A.29) family.</text>
</comment>
<accession>A0A1R0GLF8</accession>
<keyword evidence="6" id="KW-0813">Transport</keyword>
<dbReference type="EMBL" id="LSSL01007711">
    <property type="protein sequence ID" value="OLY77727.1"/>
    <property type="molecule type" value="Genomic_DNA"/>
</dbReference>
<protein>
    <submittedName>
        <fullName evidence="8">Solute carrier family 25 member 38-like protein</fullName>
    </submittedName>
</protein>
<dbReference type="SUPFAM" id="SSF103506">
    <property type="entry name" value="Mitochondrial carrier"/>
    <property type="match status" value="1"/>
</dbReference>
<feature type="transmembrane region" description="Helical" evidence="7">
    <location>
        <begin position="67"/>
        <end position="87"/>
    </location>
</feature>
<evidence type="ECO:0000313" key="8">
    <source>
        <dbReference type="EMBL" id="OLY77727.1"/>
    </source>
</evidence>
<evidence type="ECO:0000256" key="3">
    <source>
        <dbReference type="ARBA" id="ARBA00022989"/>
    </source>
</evidence>
<evidence type="ECO:0000256" key="1">
    <source>
        <dbReference type="ARBA" id="ARBA00004141"/>
    </source>
</evidence>
<dbReference type="PANTHER" id="PTHR46181">
    <property type="entry name" value="MITOCHONDRIAL GLYCINE TRANSPORTER"/>
    <property type="match status" value="1"/>
</dbReference>
<dbReference type="GO" id="GO:0016020">
    <property type="term" value="C:membrane"/>
    <property type="evidence" value="ECO:0007669"/>
    <property type="project" value="UniProtKB-SubCell"/>
</dbReference>
<evidence type="ECO:0000256" key="6">
    <source>
        <dbReference type="RuleBase" id="RU000488"/>
    </source>
</evidence>
<dbReference type="GO" id="GO:1904983">
    <property type="term" value="P:glycine import into mitochondrion"/>
    <property type="evidence" value="ECO:0007669"/>
    <property type="project" value="TreeGrafter"/>
</dbReference>
<dbReference type="Pfam" id="PF00153">
    <property type="entry name" value="Mito_carr"/>
    <property type="match status" value="2"/>
</dbReference>
<dbReference type="GO" id="GO:0015187">
    <property type="term" value="F:glycine transmembrane transporter activity"/>
    <property type="evidence" value="ECO:0007669"/>
    <property type="project" value="TreeGrafter"/>
</dbReference>
<comment type="subcellular location">
    <subcellularLocation>
        <location evidence="1">Membrane</location>
        <topology evidence="1">Multi-pass membrane protein</topology>
    </subcellularLocation>
</comment>
<dbReference type="GO" id="GO:0005739">
    <property type="term" value="C:mitochondrion"/>
    <property type="evidence" value="ECO:0007669"/>
    <property type="project" value="TreeGrafter"/>
</dbReference>
<evidence type="ECO:0000256" key="5">
    <source>
        <dbReference type="PROSITE-ProRule" id="PRU00282"/>
    </source>
</evidence>
<organism evidence="8 9">
    <name type="scientific">Smittium mucronatum</name>
    <dbReference type="NCBI Taxonomy" id="133383"/>
    <lineage>
        <taxon>Eukaryota</taxon>
        <taxon>Fungi</taxon>
        <taxon>Fungi incertae sedis</taxon>
        <taxon>Zoopagomycota</taxon>
        <taxon>Kickxellomycotina</taxon>
        <taxon>Harpellomycetes</taxon>
        <taxon>Harpellales</taxon>
        <taxon>Legeriomycetaceae</taxon>
        <taxon>Smittium</taxon>
    </lineage>
</organism>
<dbReference type="Proteomes" id="UP000187455">
    <property type="component" value="Unassembled WGS sequence"/>
</dbReference>
<feature type="repeat" description="Solcar" evidence="5">
    <location>
        <begin position="97"/>
        <end position="181"/>
    </location>
</feature>
<dbReference type="PROSITE" id="PS50920">
    <property type="entry name" value="SOLCAR"/>
    <property type="match status" value="1"/>
</dbReference>
<sequence length="182" mass="19988">MTQVKTSSNPLLHLGAGALSGSLSVVLLQPFDLLKTRVQQETVNKPILGPLHLNQSNSKSPNSQSNLVNVISGALSRAAAGFILMPATVVKMNLHVPDSLITASSGMMGGIIASYMTQPFDMIKTRMQIQPLQYRQFFQSFKKILSEEGYYGFFRGISLRVMRKGIQAAVTFSFYEWAIKAS</sequence>
<evidence type="ECO:0000256" key="7">
    <source>
        <dbReference type="SAM" id="Phobius"/>
    </source>
</evidence>
<comment type="caution">
    <text evidence="8">The sequence shown here is derived from an EMBL/GenBank/DDBJ whole genome shotgun (WGS) entry which is preliminary data.</text>
</comment>
<gene>
    <name evidence="8" type="ORF">AYI68_g8241</name>
</gene>
<keyword evidence="9" id="KW-1185">Reference proteome</keyword>
<dbReference type="OrthoDB" id="1924968at2759"/>
<keyword evidence="2 5" id="KW-0812">Transmembrane</keyword>
<proteinExistence type="inferred from homology"/>
<feature type="transmembrane region" description="Helical" evidence="7">
    <location>
        <begin position="99"/>
        <end position="117"/>
    </location>
</feature>
<evidence type="ECO:0000256" key="4">
    <source>
        <dbReference type="ARBA" id="ARBA00023136"/>
    </source>
</evidence>
<name>A0A1R0GLF8_9FUNG</name>
<keyword evidence="3 7" id="KW-1133">Transmembrane helix</keyword>
<dbReference type="AlphaFoldDB" id="A0A1R0GLF8"/>
<evidence type="ECO:0000256" key="2">
    <source>
        <dbReference type="ARBA" id="ARBA00022692"/>
    </source>
</evidence>
<evidence type="ECO:0000313" key="9">
    <source>
        <dbReference type="Proteomes" id="UP000187455"/>
    </source>
</evidence>
<dbReference type="PANTHER" id="PTHR46181:SF3">
    <property type="entry name" value="MITOCHONDRIAL GLYCINE TRANSPORTER"/>
    <property type="match status" value="1"/>
</dbReference>
<keyword evidence="4 5" id="KW-0472">Membrane</keyword>